<keyword evidence="2" id="KW-1134">Transmembrane beta strand</keyword>
<evidence type="ECO:0000256" key="8">
    <source>
        <dbReference type="NCBIfam" id="TIGR03303"/>
    </source>
</evidence>
<evidence type="ECO:0000256" key="6">
    <source>
        <dbReference type="ARBA" id="ARBA00023136"/>
    </source>
</evidence>
<dbReference type="PANTHER" id="PTHR12815">
    <property type="entry name" value="SORTING AND ASSEMBLY MACHINERY SAMM50 PROTEIN FAMILY MEMBER"/>
    <property type="match status" value="1"/>
</dbReference>
<dbReference type="InterPro" id="IPR010827">
    <property type="entry name" value="BamA/TamA_POTRA"/>
</dbReference>
<dbReference type="PROSITE" id="PS51779">
    <property type="entry name" value="POTRA"/>
    <property type="match status" value="2"/>
</dbReference>
<dbReference type="PANTHER" id="PTHR12815:SF47">
    <property type="entry name" value="TRANSLOCATION AND ASSEMBLY MODULE SUBUNIT TAMA"/>
    <property type="match status" value="1"/>
</dbReference>
<protein>
    <recommendedName>
        <fullName evidence="8">Outer membrane protein assembly factor BamA</fullName>
    </recommendedName>
</protein>
<comment type="subcellular location">
    <subcellularLocation>
        <location evidence="1">Membrane</location>
    </subcellularLocation>
</comment>
<evidence type="ECO:0000256" key="1">
    <source>
        <dbReference type="ARBA" id="ARBA00004370"/>
    </source>
</evidence>
<evidence type="ECO:0000256" key="3">
    <source>
        <dbReference type="ARBA" id="ARBA00022692"/>
    </source>
</evidence>
<keyword evidence="7" id="KW-0998">Cell outer membrane</keyword>
<dbReference type="NCBIfam" id="TIGR03303">
    <property type="entry name" value="OM_YaeT"/>
    <property type="match status" value="1"/>
</dbReference>
<feature type="domain" description="POTRA" evidence="9">
    <location>
        <begin position="316"/>
        <end position="397"/>
    </location>
</feature>
<sequence length="928" mass="106143">MIFKTENGDLEKSVNSYLHNFMMIRMRKQIIFLLFFLVIITPRAFSQIDDGSNFSIYYSSPRTYTIADIQISGIEYLDKTVLIQLSGLAVGQEIEVPGEAITNAIKKLWQQGLFSDVKITAQKVVDDEIWLDIYLQERPRLSDVNFYGVSKSEQDDITEKVLLLKGSQITDNQVNNAERTIKNIFLEKGFLNTEVNIVQRDDTTQNNSIILDINVDKKEKVKVNDVIIHGNEAISDRVLERAMKKTNAKELKNFFRTKKFLQEEYENDKVNLINKYNEEGYRDAMIVDDTVYQVEVGRKNKPRVNVELWIDEGEKYYFGDIKWVGNTVYSSRELNNYLGIEKGEVFNQSILEKQLFDQEQGLNNLYLNDGYLFFDLQPVEVNINNDTIDYEMRIREGNQATIDQVKITGNTKTHEHVARRELRTYPGDLFSKEAIIRSVRELAQLGHFDPEAINPDVQPNPEDGTVDIEYQLQEKANDQIELSGGWGAGMFVGSVGLKFANFSVRNILNKEAWRPLPTGDGQTLSLRYQTSGRYYRTVSLSFVEPWLGGKKPNSFSLSLSHSRINYSANKYYQNYSPYGGYGGGYSPYGYGSSYGYSPYGYGGYGGYGYSPYGGYGGYGGYPQYTYNYDAEDDNEENDQIWETTAVALGYGYRLSFPDDYFTVYHELSMEHYRLQNMGTMFYFLADESGEQVNGSFNNLSISTVLSRNSVDNPLYSRRGSQFSLSLKATPPYSVFSGKDYSSSDISNKEKYKWIEYHKWLFKGQVYNPISRNSDLVLRTAVELGFLGYYDAYRQSPFEGFIVGGSGMSGYNIYGTDYIALRGYKDYSLSRERRGSNMYSKFTMELRYPVTLKPSATIYGLAFLEGGNANMNFQNYNPFKLYRSAGVGVRIFLPMFGLMGIDWGYGFDDVPWSSDASGSNFHFVIGQQF</sequence>
<feature type="domain" description="POTRA" evidence="9">
    <location>
        <begin position="64"/>
        <end position="138"/>
    </location>
</feature>
<dbReference type="InterPro" id="IPR034746">
    <property type="entry name" value="POTRA"/>
</dbReference>
<gene>
    <name evidence="10" type="ORF">SAMN05444280_12432</name>
</gene>
<dbReference type="InterPro" id="IPR023707">
    <property type="entry name" value="OM_assembly_BamA"/>
</dbReference>
<keyword evidence="5" id="KW-0677">Repeat</keyword>
<dbReference type="PIRSF" id="PIRSF006076">
    <property type="entry name" value="OM_assembly_OMP85"/>
    <property type="match status" value="1"/>
</dbReference>
<dbReference type="STRING" id="1168035.SAMN05444280_12432"/>
<evidence type="ECO:0000256" key="4">
    <source>
        <dbReference type="ARBA" id="ARBA00022729"/>
    </source>
</evidence>
<evidence type="ECO:0000256" key="2">
    <source>
        <dbReference type="ARBA" id="ARBA00022452"/>
    </source>
</evidence>
<dbReference type="Gene3D" id="3.10.20.310">
    <property type="entry name" value="membrane protein fhac"/>
    <property type="match status" value="5"/>
</dbReference>
<dbReference type="AlphaFoldDB" id="A0A1M6KRT6"/>
<evidence type="ECO:0000313" key="11">
    <source>
        <dbReference type="Proteomes" id="UP000184050"/>
    </source>
</evidence>
<keyword evidence="6" id="KW-0472">Membrane</keyword>
<dbReference type="EMBL" id="FQZE01000024">
    <property type="protein sequence ID" value="SHJ61610.1"/>
    <property type="molecule type" value="Genomic_DNA"/>
</dbReference>
<evidence type="ECO:0000313" key="10">
    <source>
        <dbReference type="EMBL" id="SHJ61610.1"/>
    </source>
</evidence>
<reference evidence="10 11" key="1">
    <citation type="submission" date="2016-11" db="EMBL/GenBank/DDBJ databases">
        <authorList>
            <person name="Jaros S."/>
            <person name="Januszkiewicz K."/>
            <person name="Wedrychowicz H."/>
        </authorList>
    </citation>
    <scope>NUCLEOTIDE SEQUENCE [LARGE SCALE GENOMIC DNA]</scope>
    <source>
        <strain evidence="10 11">DSM 27063</strain>
    </source>
</reference>
<evidence type="ECO:0000259" key="9">
    <source>
        <dbReference type="PROSITE" id="PS51779"/>
    </source>
</evidence>
<dbReference type="GO" id="GO:0071709">
    <property type="term" value="P:membrane assembly"/>
    <property type="evidence" value="ECO:0007669"/>
    <property type="project" value="InterPro"/>
</dbReference>
<proteinExistence type="predicted"/>
<keyword evidence="11" id="KW-1185">Reference proteome</keyword>
<keyword evidence="4" id="KW-0732">Signal</keyword>
<dbReference type="InterPro" id="IPR039910">
    <property type="entry name" value="D15-like"/>
</dbReference>
<accession>A0A1M6KRT6</accession>
<organism evidence="10 11">
    <name type="scientific">Tangfeifania diversioriginum</name>
    <dbReference type="NCBI Taxonomy" id="1168035"/>
    <lineage>
        <taxon>Bacteria</taxon>
        <taxon>Pseudomonadati</taxon>
        <taxon>Bacteroidota</taxon>
        <taxon>Bacteroidia</taxon>
        <taxon>Marinilabiliales</taxon>
        <taxon>Prolixibacteraceae</taxon>
        <taxon>Tangfeifania</taxon>
    </lineage>
</organism>
<evidence type="ECO:0000256" key="7">
    <source>
        <dbReference type="ARBA" id="ARBA00023237"/>
    </source>
</evidence>
<evidence type="ECO:0000256" key="5">
    <source>
        <dbReference type="ARBA" id="ARBA00022737"/>
    </source>
</evidence>
<dbReference type="InterPro" id="IPR000184">
    <property type="entry name" value="Bac_surfAg_D15"/>
</dbReference>
<dbReference type="Gene3D" id="2.40.160.50">
    <property type="entry name" value="membrane protein fhac: a member of the omp85/tpsb transporter family"/>
    <property type="match status" value="2"/>
</dbReference>
<dbReference type="Proteomes" id="UP000184050">
    <property type="component" value="Unassembled WGS sequence"/>
</dbReference>
<dbReference type="GO" id="GO:0009279">
    <property type="term" value="C:cell outer membrane"/>
    <property type="evidence" value="ECO:0007669"/>
    <property type="project" value="UniProtKB-UniRule"/>
</dbReference>
<dbReference type="Pfam" id="PF01103">
    <property type="entry name" value="Omp85"/>
    <property type="match status" value="1"/>
</dbReference>
<keyword evidence="3" id="KW-0812">Transmembrane</keyword>
<dbReference type="Pfam" id="PF07244">
    <property type="entry name" value="POTRA"/>
    <property type="match status" value="4"/>
</dbReference>
<name>A0A1M6KRT6_9BACT</name>